<organism evidence="2 3">
    <name type="scientific">Janibacter hoylei PVAS-1</name>
    <dbReference type="NCBI Taxonomy" id="1210046"/>
    <lineage>
        <taxon>Bacteria</taxon>
        <taxon>Bacillati</taxon>
        <taxon>Actinomycetota</taxon>
        <taxon>Actinomycetes</taxon>
        <taxon>Micrococcales</taxon>
        <taxon>Intrasporangiaceae</taxon>
        <taxon>Janibacter</taxon>
    </lineage>
</organism>
<accession>A0A444B676</accession>
<dbReference type="GO" id="GO:0003677">
    <property type="term" value="F:DNA binding"/>
    <property type="evidence" value="ECO:0007669"/>
    <property type="project" value="InterPro"/>
</dbReference>
<dbReference type="SUPFAM" id="SSF47413">
    <property type="entry name" value="lambda repressor-like DNA-binding domains"/>
    <property type="match status" value="1"/>
</dbReference>
<proteinExistence type="predicted"/>
<evidence type="ECO:0000313" key="3">
    <source>
        <dbReference type="Proteomes" id="UP000288711"/>
    </source>
</evidence>
<dbReference type="CDD" id="cd00093">
    <property type="entry name" value="HTH_XRE"/>
    <property type="match status" value="1"/>
</dbReference>
<dbReference type="OrthoDB" id="4853163at2"/>
<dbReference type="InterPro" id="IPR010982">
    <property type="entry name" value="Lambda_DNA-bd_dom_sf"/>
</dbReference>
<keyword evidence="3" id="KW-1185">Reference proteome</keyword>
<dbReference type="Proteomes" id="UP000288711">
    <property type="component" value="Unassembled WGS sequence"/>
</dbReference>
<name>A0A444B676_9MICO</name>
<dbReference type="EMBL" id="PIPF01000007">
    <property type="protein sequence ID" value="RWU83893.1"/>
    <property type="molecule type" value="Genomic_DNA"/>
</dbReference>
<gene>
    <name evidence="2" type="ORF">CWN80_08195</name>
</gene>
<dbReference type="Pfam" id="PF01381">
    <property type="entry name" value="HTH_3"/>
    <property type="match status" value="1"/>
</dbReference>
<evidence type="ECO:0000313" key="2">
    <source>
        <dbReference type="EMBL" id="RWU83893.1"/>
    </source>
</evidence>
<dbReference type="PROSITE" id="PS50943">
    <property type="entry name" value="HTH_CROC1"/>
    <property type="match status" value="1"/>
</dbReference>
<dbReference type="InterPro" id="IPR001387">
    <property type="entry name" value="Cro/C1-type_HTH"/>
</dbReference>
<dbReference type="AlphaFoldDB" id="A0A444B676"/>
<sequence>MWCCWTDRRYLGRGQTQGQLSTASGVSVRTIRGLERGEILTPQLATLQQLALALRLGPQAQAEFMHAWSTPRGVGLDQLLVDPSSSRSSS</sequence>
<reference evidence="2 3" key="1">
    <citation type="journal article" date="2009" name="Int. J. Syst. Evol. Microbiol.">
        <title>Janibacter hoylei sp. nov., Bacillus isronensis sp. nov. and Bacillus aryabhattai sp. nov., isolated from cryotubes used for collecting air from the upper atmosphere.</title>
        <authorList>
            <person name="Shivaji S."/>
            <person name="Chaturvedi P."/>
            <person name="Begum Z."/>
            <person name="Pindi P.K."/>
            <person name="Manorama R."/>
            <person name="Padmanaban D.A."/>
            <person name="Shouche Y.S."/>
            <person name="Pawar S."/>
            <person name="Vaishampayan P."/>
            <person name="Dutt C.B."/>
            <person name="Datta G.N."/>
            <person name="Manchanda R.K."/>
            <person name="Rao U.R."/>
            <person name="Bhargava P.M."/>
            <person name="Narlikar J.V."/>
        </authorList>
    </citation>
    <scope>NUCLEOTIDE SEQUENCE [LARGE SCALE GENOMIC DNA]</scope>
    <source>
        <strain evidence="2 3">PVAS-1</strain>
    </source>
</reference>
<dbReference type="Gene3D" id="1.10.260.40">
    <property type="entry name" value="lambda repressor-like DNA-binding domains"/>
    <property type="match status" value="1"/>
</dbReference>
<feature type="domain" description="HTH cro/C1-type" evidence="1">
    <location>
        <begin position="16"/>
        <end position="62"/>
    </location>
</feature>
<evidence type="ECO:0000259" key="1">
    <source>
        <dbReference type="PROSITE" id="PS50943"/>
    </source>
</evidence>
<protein>
    <recommendedName>
        <fullName evidence="1">HTH cro/C1-type domain-containing protein</fullName>
    </recommendedName>
</protein>
<comment type="caution">
    <text evidence="2">The sequence shown here is derived from an EMBL/GenBank/DDBJ whole genome shotgun (WGS) entry which is preliminary data.</text>
</comment>